<feature type="transmembrane region" description="Helical" evidence="11">
    <location>
        <begin position="21"/>
        <end position="45"/>
    </location>
</feature>
<evidence type="ECO:0000256" key="10">
    <source>
        <dbReference type="ARBA" id="ARBA00035686"/>
    </source>
</evidence>
<name>A0A7T1AK76_ATRLM</name>
<feature type="transmembrane region" description="Helical" evidence="11">
    <location>
        <begin position="232"/>
        <end position="250"/>
    </location>
</feature>
<feature type="transmembrane region" description="Helical" evidence="11">
    <location>
        <begin position="317"/>
        <end position="345"/>
    </location>
</feature>
<keyword evidence="8 11" id="KW-0472">Membrane</keyword>
<dbReference type="PANTHER" id="PTHR32196">
    <property type="entry name" value="ABC TRANSPORTER PERMEASE PROTEIN YPHD-RELATED-RELATED"/>
    <property type="match status" value="1"/>
</dbReference>
<dbReference type="GO" id="GO:0022857">
    <property type="term" value="F:transmembrane transporter activity"/>
    <property type="evidence" value="ECO:0007669"/>
    <property type="project" value="InterPro"/>
</dbReference>
<evidence type="ECO:0000256" key="4">
    <source>
        <dbReference type="ARBA" id="ARBA00022519"/>
    </source>
</evidence>
<evidence type="ECO:0000256" key="9">
    <source>
        <dbReference type="ARBA" id="ARBA00035611"/>
    </source>
</evidence>
<proteinExistence type="predicted"/>
<gene>
    <name evidence="12" type="primary">xylH</name>
    <name evidence="12" type="ORF">RT761_00631</name>
</gene>
<sequence length="386" mass="41413">MIINDTTKRSNLFSQLDVRQYMMIFALIGIWIVFTIASNGTFLLPRNMTNLFRQSVFTGIMAIGMVNVILLGQVDLSVGSLAGLCGGILAILNVWHGIPSGLAIIITLGVGILLGLWNGWWFAYRNVPAFIVTMAGLLIFRGVLVGITDGITIGPLSPFFGVIGKQFIPPIAGVVIGIIAIVGFIVIQLQQRRGKIMHNLPVSPFRNTLIIIIVFSCLVILFVMMLNAYHGIPNPVILLILLLLVFNYVTNRTVFGRRIYAIGGNTMASRLSGINIRKITLAVFMINGLMAAIAGIYLTARLDSASVNAGTNGELDAIAACVIGGASLMGGIGTVTGAIIGAVVMASIDNGMSLLNAPYFMQTIVKGLVLILAVWFDMSRKASEKR</sequence>
<feature type="transmembrane region" description="Helical" evidence="11">
    <location>
        <begin position="78"/>
        <end position="95"/>
    </location>
</feature>
<dbReference type="GO" id="GO:0005886">
    <property type="term" value="C:plasma membrane"/>
    <property type="evidence" value="ECO:0007669"/>
    <property type="project" value="UniProtKB-SubCell"/>
</dbReference>
<keyword evidence="2" id="KW-0813">Transport</keyword>
<dbReference type="KEGG" id="alam:RT761_00631"/>
<comment type="subcellular location">
    <subcellularLocation>
        <location evidence="1">Cell membrane</location>
        <topology evidence="1">Multi-pass membrane protein</topology>
    </subcellularLocation>
</comment>
<feature type="transmembrane region" description="Helical" evidence="11">
    <location>
        <begin position="101"/>
        <end position="120"/>
    </location>
</feature>
<feature type="transmembrane region" description="Helical" evidence="11">
    <location>
        <begin position="208"/>
        <end position="226"/>
    </location>
</feature>
<feature type="transmembrane region" description="Helical" evidence="11">
    <location>
        <begin position="357"/>
        <end position="376"/>
    </location>
</feature>
<dbReference type="CDD" id="cd06579">
    <property type="entry name" value="TM_PBP1_transp_AraH_like"/>
    <property type="match status" value="1"/>
</dbReference>
<keyword evidence="5" id="KW-0762">Sugar transport</keyword>
<keyword evidence="13" id="KW-1185">Reference proteome</keyword>
<evidence type="ECO:0000256" key="11">
    <source>
        <dbReference type="SAM" id="Phobius"/>
    </source>
</evidence>
<dbReference type="PANTHER" id="PTHR32196:SF32">
    <property type="entry name" value="XYLOSE TRANSPORT SYSTEM PERMEASE PROTEIN XYLH"/>
    <property type="match status" value="1"/>
</dbReference>
<evidence type="ECO:0000256" key="5">
    <source>
        <dbReference type="ARBA" id="ARBA00022597"/>
    </source>
</evidence>
<dbReference type="RefSeq" id="WP_218112630.1">
    <property type="nucleotide sequence ID" value="NZ_CP065383.1"/>
</dbReference>
<feature type="transmembrane region" description="Helical" evidence="11">
    <location>
        <begin position="279"/>
        <end position="297"/>
    </location>
</feature>
<evidence type="ECO:0000256" key="1">
    <source>
        <dbReference type="ARBA" id="ARBA00004651"/>
    </source>
</evidence>
<evidence type="ECO:0000256" key="2">
    <source>
        <dbReference type="ARBA" id="ARBA00022448"/>
    </source>
</evidence>
<comment type="function">
    <text evidence="9">Part of the binding-protein-dependent transport system for D-xylose. Probably responsible for the translocation of the substrate across the membrane.</text>
</comment>
<feature type="transmembrane region" description="Helical" evidence="11">
    <location>
        <begin position="167"/>
        <end position="187"/>
    </location>
</feature>
<feature type="transmembrane region" description="Helical" evidence="11">
    <location>
        <begin position="51"/>
        <end position="71"/>
    </location>
</feature>
<keyword evidence="3" id="KW-1003">Cell membrane</keyword>
<protein>
    <recommendedName>
        <fullName evidence="10">Xylose transport system permease protein XylH</fullName>
    </recommendedName>
</protein>
<evidence type="ECO:0000313" key="12">
    <source>
        <dbReference type="EMBL" id="QPM67428.1"/>
    </source>
</evidence>
<evidence type="ECO:0000256" key="3">
    <source>
        <dbReference type="ARBA" id="ARBA00022475"/>
    </source>
</evidence>
<feature type="transmembrane region" description="Helical" evidence="11">
    <location>
        <begin position="127"/>
        <end position="147"/>
    </location>
</feature>
<dbReference type="Pfam" id="PF02653">
    <property type="entry name" value="BPD_transp_2"/>
    <property type="match status" value="1"/>
</dbReference>
<accession>A0A7T1AK76</accession>
<dbReference type="EMBL" id="CP065383">
    <property type="protein sequence ID" value="QPM67428.1"/>
    <property type="molecule type" value="Genomic_DNA"/>
</dbReference>
<dbReference type="InterPro" id="IPR001851">
    <property type="entry name" value="ABC_transp_permease"/>
</dbReference>
<keyword evidence="4" id="KW-0997">Cell inner membrane</keyword>
<evidence type="ECO:0000313" key="13">
    <source>
        <dbReference type="Proteomes" id="UP000594463"/>
    </source>
</evidence>
<evidence type="ECO:0000256" key="6">
    <source>
        <dbReference type="ARBA" id="ARBA00022692"/>
    </source>
</evidence>
<organism evidence="12 13">
    <name type="scientific">Atribacter laminatus</name>
    <dbReference type="NCBI Taxonomy" id="2847778"/>
    <lineage>
        <taxon>Bacteria</taxon>
        <taxon>Pseudomonadati</taxon>
        <taxon>Atribacterota</taxon>
        <taxon>Atribacteria</taxon>
        <taxon>Atribacterales</taxon>
        <taxon>Atribacteraceae</taxon>
        <taxon>Atribacter</taxon>
    </lineage>
</organism>
<keyword evidence="7 11" id="KW-1133">Transmembrane helix</keyword>
<keyword evidence="6 11" id="KW-0812">Transmembrane</keyword>
<dbReference type="Proteomes" id="UP000594463">
    <property type="component" value="Chromosome"/>
</dbReference>
<reference evidence="12 13" key="1">
    <citation type="journal article" date="2021" name="Nat. Commun.">
        <title>Isolation of a member of the candidate phylum Atribacteria reveals a unique cell membrane structure.</title>
        <authorList>
            <person name="Taiki K."/>
            <person name="Nobu M.K."/>
            <person name="Kusada H."/>
            <person name="Meng X.-Y."/>
            <person name="Hosoki N."/>
            <person name="Uematsu K."/>
            <person name="Yoshioka H."/>
            <person name="Kamagata Y."/>
            <person name="Tamaki H."/>
        </authorList>
    </citation>
    <scope>NUCLEOTIDE SEQUENCE [LARGE SCALE GENOMIC DNA]</scope>
    <source>
        <strain evidence="12 13">RT761</strain>
    </source>
</reference>
<evidence type="ECO:0000256" key="8">
    <source>
        <dbReference type="ARBA" id="ARBA00023136"/>
    </source>
</evidence>
<dbReference type="AlphaFoldDB" id="A0A7T1AK76"/>
<evidence type="ECO:0000256" key="7">
    <source>
        <dbReference type="ARBA" id="ARBA00022989"/>
    </source>
</evidence>